<sequence length="909" mass="105056">MIRDRILRLHRHKPSSSPPPISAHKFDFTFSNIQALQVPKGWDKLSLSLVSLESAKTARKSAKVTVKNRTCKWPETFSESIWISEADCSKEAATEEYFFKFLVSTGSSRSNVLGETWLNLSAFLSSQSPVLISLPLKKCNYGAILQIEVTCLTPKRNLRDEKWKQMHACTHDNLNQDDNIENQSEISDSKSIDQATSFSASIPRYSFDLMDDSMGRQSFSSQSDKNVSNKGIIGRQDSIKSVRSFSKDEFRKSTYATNTFKENNNAKVHELESESNMWEQNARKLAADLESLKNELTMSRSECRGLAREIEDLKLLQEIEVGKIHKCYEDDIWFQKEANENLSLLLKKTQESNIELVSIFQEMEETIEKQRVEIETLLGNELEFINTSQHFMVLECRLEDKIIKTEIEQDMKNQILKGLLSDVGKMAGQLNTKVRELEMDCKDLAEENLELLFEIKDLRNTNCELQNCLEKADEEIVDSSTHEDACQCQNSSNDQPNFDGETELAKHFSELREENIYLSQRVSGLEAQLRYLTNTNQSSLLELHKSESQAIVLGIQVTRLEEKIESQKLEHKNKLSEIQKWWTENQEECASLSKLNVKLQTTTESLVEEYNLLHKFNTELREQKIDLQKQCMDLEAKSSESPDSKSKIKFSEIEWLRLKEENYVLRMQSQKVPELQNEVLALRVAMKEIKLQAKILEASFESVLEDFEKLKCENISMSEKIFSMHKQVLEAEDCKRKKNGLEDKILRLEGDLVEKDALFVQVNETKNELRQMKMANSQYSVKVKSLEDELKQTELSKVCDERDIKSRRYQVSAILDYESRIQLLEKELEKASELNDVYKSQLESNACLVDSKILQTQESYETKKSEHKICQLEAELVEIRERYLGISLKYAEVEAQREQLVMKLKAVNG</sequence>
<gene>
    <name evidence="3" type="ORF">CASFOL_030808</name>
</gene>
<dbReference type="Proteomes" id="UP001632038">
    <property type="component" value="Unassembled WGS sequence"/>
</dbReference>
<dbReference type="InterPro" id="IPR019448">
    <property type="entry name" value="NT-C2"/>
</dbReference>
<evidence type="ECO:0000259" key="2">
    <source>
        <dbReference type="PROSITE" id="PS51840"/>
    </source>
</evidence>
<feature type="coiled-coil region" evidence="1">
    <location>
        <begin position="427"/>
        <end position="461"/>
    </location>
</feature>
<evidence type="ECO:0000313" key="3">
    <source>
        <dbReference type="EMBL" id="KAL3625354.1"/>
    </source>
</evidence>
<feature type="coiled-coil region" evidence="1">
    <location>
        <begin position="261"/>
        <end position="309"/>
    </location>
</feature>
<evidence type="ECO:0000256" key="1">
    <source>
        <dbReference type="SAM" id="Coils"/>
    </source>
</evidence>
<keyword evidence="1" id="KW-0175">Coiled coil</keyword>
<accession>A0ABD3C7F1</accession>
<comment type="caution">
    <text evidence="3">The sequence shown here is derived from an EMBL/GenBank/DDBJ whole genome shotgun (WGS) entry which is preliminary data.</text>
</comment>
<evidence type="ECO:0000313" key="4">
    <source>
        <dbReference type="Proteomes" id="UP001632038"/>
    </source>
</evidence>
<feature type="coiled-coil region" evidence="1">
    <location>
        <begin position="731"/>
        <end position="841"/>
    </location>
</feature>
<organism evidence="3 4">
    <name type="scientific">Castilleja foliolosa</name>
    <dbReference type="NCBI Taxonomy" id="1961234"/>
    <lineage>
        <taxon>Eukaryota</taxon>
        <taxon>Viridiplantae</taxon>
        <taxon>Streptophyta</taxon>
        <taxon>Embryophyta</taxon>
        <taxon>Tracheophyta</taxon>
        <taxon>Spermatophyta</taxon>
        <taxon>Magnoliopsida</taxon>
        <taxon>eudicotyledons</taxon>
        <taxon>Gunneridae</taxon>
        <taxon>Pentapetalae</taxon>
        <taxon>asterids</taxon>
        <taxon>lamiids</taxon>
        <taxon>Lamiales</taxon>
        <taxon>Orobanchaceae</taxon>
        <taxon>Pedicularideae</taxon>
        <taxon>Castillejinae</taxon>
        <taxon>Castilleja</taxon>
    </lineage>
</organism>
<dbReference type="EMBL" id="JAVIJP010000052">
    <property type="protein sequence ID" value="KAL3625354.1"/>
    <property type="molecule type" value="Genomic_DNA"/>
</dbReference>
<dbReference type="AlphaFoldDB" id="A0ABD3C7F1"/>
<reference evidence="4" key="1">
    <citation type="journal article" date="2024" name="IScience">
        <title>Strigolactones Initiate the Formation of Haustorium-like Structures in Castilleja.</title>
        <authorList>
            <person name="Buerger M."/>
            <person name="Peterson D."/>
            <person name="Chory J."/>
        </authorList>
    </citation>
    <scope>NUCLEOTIDE SEQUENCE [LARGE SCALE GENOMIC DNA]</scope>
</reference>
<protein>
    <recommendedName>
        <fullName evidence="2">C2 NT-type domain-containing protein</fullName>
    </recommendedName>
</protein>
<keyword evidence="4" id="KW-1185">Reference proteome</keyword>
<proteinExistence type="predicted"/>
<dbReference type="PROSITE" id="PS51840">
    <property type="entry name" value="C2_NT"/>
    <property type="match status" value="1"/>
</dbReference>
<dbReference type="PANTHER" id="PTHR47270">
    <property type="entry name" value="PROTEIN MLP1-LIKE"/>
    <property type="match status" value="1"/>
</dbReference>
<dbReference type="Pfam" id="PF10358">
    <property type="entry name" value="NT-C2"/>
    <property type="match status" value="1"/>
</dbReference>
<name>A0ABD3C7F1_9LAMI</name>
<dbReference type="PANTHER" id="PTHR47270:SF13">
    <property type="entry name" value="HEAVY CHAIN-LIKE PROTEIN, PUTATIVE-RELATED"/>
    <property type="match status" value="1"/>
</dbReference>
<feature type="domain" description="C2 NT-type" evidence="2">
    <location>
        <begin position="16"/>
        <end position="153"/>
    </location>
</feature>